<keyword evidence="4 5" id="KW-0472">Membrane</keyword>
<evidence type="ECO:0000256" key="4">
    <source>
        <dbReference type="ARBA" id="ARBA00023136"/>
    </source>
</evidence>
<evidence type="ECO:0000313" key="6">
    <source>
        <dbReference type="EMBL" id="SVC62367.1"/>
    </source>
</evidence>
<feature type="transmembrane region" description="Helical" evidence="5">
    <location>
        <begin position="91"/>
        <end position="118"/>
    </location>
</feature>
<feature type="transmembrane region" description="Helical" evidence="5">
    <location>
        <begin position="42"/>
        <end position="62"/>
    </location>
</feature>
<dbReference type="Pfam" id="PF01040">
    <property type="entry name" value="UbiA"/>
    <property type="match status" value="1"/>
</dbReference>
<evidence type="ECO:0000256" key="5">
    <source>
        <dbReference type="SAM" id="Phobius"/>
    </source>
</evidence>
<reference evidence="6" key="1">
    <citation type="submission" date="2018-05" db="EMBL/GenBank/DDBJ databases">
        <authorList>
            <person name="Lanie J.A."/>
            <person name="Ng W.-L."/>
            <person name="Kazmierczak K.M."/>
            <person name="Andrzejewski T.M."/>
            <person name="Davidsen T.M."/>
            <person name="Wayne K.J."/>
            <person name="Tettelin H."/>
            <person name="Glass J.I."/>
            <person name="Rusch D."/>
            <person name="Podicherti R."/>
            <person name="Tsui H.-C.T."/>
            <person name="Winkler M.E."/>
        </authorList>
    </citation>
    <scope>NUCLEOTIDE SEQUENCE</scope>
</reference>
<comment type="subcellular location">
    <subcellularLocation>
        <location evidence="1">Membrane</location>
        <topology evidence="1">Multi-pass membrane protein</topology>
    </subcellularLocation>
</comment>
<evidence type="ECO:0000256" key="2">
    <source>
        <dbReference type="ARBA" id="ARBA00022692"/>
    </source>
</evidence>
<dbReference type="GO" id="GO:0016020">
    <property type="term" value="C:membrane"/>
    <property type="evidence" value="ECO:0007669"/>
    <property type="project" value="UniProtKB-SubCell"/>
</dbReference>
<sequence length="122" mass="14205">MNNYLKNIYYIIISMRPKDWLKNIFIFAPLLFSKNLGNSQLVLNSILAFILFCIVASCIYIINDISDYEKDKFHPIKKNRPLPSGKTNKNILLIFISLIFPTSIMISFIFNFNFGIIIGQYI</sequence>
<evidence type="ECO:0008006" key="7">
    <source>
        <dbReference type="Google" id="ProtNLM"/>
    </source>
</evidence>
<accession>A0A382NPV6</accession>
<dbReference type="InterPro" id="IPR000537">
    <property type="entry name" value="UbiA_prenyltransferase"/>
</dbReference>
<evidence type="ECO:0000256" key="1">
    <source>
        <dbReference type="ARBA" id="ARBA00004141"/>
    </source>
</evidence>
<organism evidence="6">
    <name type="scientific">marine metagenome</name>
    <dbReference type="NCBI Taxonomy" id="408172"/>
    <lineage>
        <taxon>unclassified sequences</taxon>
        <taxon>metagenomes</taxon>
        <taxon>ecological metagenomes</taxon>
    </lineage>
</organism>
<keyword evidence="3 5" id="KW-1133">Transmembrane helix</keyword>
<dbReference type="EMBL" id="UINC01101507">
    <property type="protein sequence ID" value="SVC62367.1"/>
    <property type="molecule type" value="Genomic_DNA"/>
</dbReference>
<dbReference type="AlphaFoldDB" id="A0A382NPV6"/>
<protein>
    <recommendedName>
        <fullName evidence="7">Decaprenyl-phosphate phosphoribosyltransferase</fullName>
    </recommendedName>
</protein>
<name>A0A382NPV6_9ZZZZ</name>
<feature type="non-terminal residue" evidence="6">
    <location>
        <position position="122"/>
    </location>
</feature>
<dbReference type="InterPro" id="IPR044878">
    <property type="entry name" value="UbiA_sf"/>
</dbReference>
<keyword evidence="2 5" id="KW-0812">Transmembrane</keyword>
<proteinExistence type="predicted"/>
<dbReference type="Gene3D" id="1.10.357.140">
    <property type="entry name" value="UbiA prenyltransferase"/>
    <property type="match status" value="1"/>
</dbReference>
<evidence type="ECO:0000256" key="3">
    <source>
        <dbReference type="ARBA" id="ARBA00022989"/>
    </source>
</evidence>
<gene>
    <name evidence="6" type="ORF">METZ01_LOCUS315221</name>
</gene>
<dbReference type="GO" id="GO:0016765">
    <property type="term" value="F:transferase activity, transferring alkyl or aryl (other than methyl) groups"/>
    <property type="evidence" value="ECO:0007669"/>
    <property type="project" value="InterPro"/>
</dbReference>